<accession>A0ABS7UGW8</accession>
<proteinExistence type="inferred from homology"/>
<name>A0ABS7UGW8_9ACTN</name>
<keyword evidence="7" id="KW-0051">Antiviral defense</keyword>
<sequence>MGFRACARKDDPFTTKVRDTYGANVVAAPRAGIEPLETLAVQDDRTEPRGHLRHLLDGEGDLPAITSAAAVGLAGTRSAEVGAKLGAELSAKFLTALGVPVPGASVEATLWHGASGFTFEVRDVVEHQVDLAALGQAINGRTLARTPATEIFLEDRTQELVLITRTLASSSFAVRATGQGGQGVSVAVDGLADLVGAADASLTWERQHDDWVSFTGPEPVTFAFAVVPCLIQADLRLAFGLTRKNLTMAPAAVGAAPTPRPAIDRAGLLTFD</sequence>
<evidence type="ECO:0000256" key="9">
    <source>
        <dbReference type="ARBA" id="ARBA00093769"/>
    </source>
</evidence>
<keyword evidence="13" id="KW-1185">Reference proteome</keyword>
<evidence type="ECO:0000313" key="12">
    <source>
        <dbReference type="EMBL" id="MBZ5740289.1"/>
    </source>
</evidence>
<evidence type="ECO:0000256" key="1">
    <source>
        <dbReference type="ARBA" id="ARBA00004496"/>
    </source>
</evidence>
<keyword evidence="8" id="KW-0472">Membrane</keyword>
<keyword evidence="3" id="KW-1134">Transmembrane beta strand</keyword>
<evidence type="ECO:0000256" key="3">
    <source>
        <dbReference type="ARBA" id="ARBA00022452"/>
    </source>
</evidence>
<dbReference type="Proteomes" id="UP000780875">
    <property type="component" value="Unassembled WGS sequence"/>
</dbReference>
<evidence type="ECO:0000256" key="10">
    <source>
        <dbReference type="ARBA" id="ARBA00093798"/>
    </source>
</evidence>
<evidence type="ECO:0000313" key="13">
    <source>
        <dbReference type="Proteomes" id="UP000780875"/>
    </source>
</evidence>
<comment type="similarity">
    <text evidence="9">Belongs to the bacterial gasdermin family.</text>
</comment>
<evidence type="ECO:0000256" key="5">
    <source>
        <dbReference type="ARBA" id="ARBA00022490"/>
    </source>
</evidence>
<gene>
    <name evidence="12" type="ORF">K8U61_19095</name>
</gene>
<reference evidence="12 13" key="1">
    <citation type="submission" date="2021-09" db="EMBL/GenBank/DDBJ databases">
        <title>Whole genome sequence of Nocardioides sp. GBK3QG-3.</title>
        <authorList>
            <person name="Tuo L."/>
        </authorList>
    </citation>
    <scope>NUCLEOTIDE SEQUENCE [LARGE SCALE GENOMIC DNA]</scope>
    <source>
        <strain evidence="12 13">GBK3QG-3</strain>
    </source>
</reference>
<organism evidence="12 13">
    <name type="scientific">Nocardioides mangrovi</name>
    <dbReference type="NCBI Taxonomy" id="2874580"/>
    <lineage>
        <taxon>Bacteria</taxon>
        <taxon>Bacillati</taxon>
        <taxon>Actinomycetota</taxon>
        <taxon>Actinomycetes</taxon>
        <taxon>Propionibacteriales</taxon>
        <taxon>Nocardioidaceae</taxon>
        <taxon>Nocardioides</taxon>
    </lineage>
</organism>
<protein>
    <recommendedName>
        <fullName evidence="10">Gasdermin bGSDM</fullName>
    </recommendedName>
    <alternativeName>
        <fullName evidence="11">Bacterial gasdermin</fullName>
    </alternativeName>
</protein>
<evidence type="ECO:0000256" key="4">
    <source>
        <dbReference type="ARBA" id="ARBA00022475"/>
    </source>
</evidence>
<evidence type="ECO:0000256" key="11">
    <source>
        <dbReference type="ARBA" id="ARBA00093802"/>
    </source>
</evidence>
<comment type="subcellular location">
    <subcellularLocation>
        <location evidence="2">Cell membrane</location>
        <topology evidence="2">Multi-pass membrane protein</topology>
    </subcellularLocation>
    <subcellularLocation>
        <location evidence="1">Cytoplasm</location>
    </subcellularLocation>
</comment>
<keyword evidence="4" id="KW-1003">Cell membrane</keyword>
<evidence type="ECO:0000256" key="7">
    <source>
        <dbReference type="ARBA" id="ARBA00023118"/>
    </source>
</evidence>
<dbReference type="RefSeq" id="WP_224124650.1">
    <property type="nucleotide sequence ID" value="NZ_JAIQZJ010000013.1"/>
</dbReference>
<comment type="caution">
    <text evidence="12">The sequence shown here is derived from an EMBL/GenBank/DDBJ whole genome shotgun (WGS) entry which is preliminary data.</text>
</comment>
<keyword evidence="5" id="KW-0963">Cytoplasm</keyword>
<evidence type="ECO:0000256" key="6">
    <source>
        <dbReference type="ARBA" id="ARBA00022692"/>
    </source>
</evidence>
<evidence type="ECO:0000256" key="8">
    <source>
        <dbReference type="ARBA" id="ARBA00023136"/>
    </source>
</evidence>
<dbReference type="EMBL" id="JAIQZJ010000013">
    <property type="protein sequence ID" value="MBZ5740289.1"/>
    <property type="molecule type" value="Genomic_DNA"/>
</dbReference>
<dbReference type="InterPro" id="IPR058978">
    <property type="entry name" value="GSDM_bact-type"/>
</dbReference>
<evidence type="ECO:0000256" key="2">
    <source>
        <dbReference type="ARBA" id="ARBA00004651"/>
    </source>
</evidence>
<keyword evidence="6" id="KW-0812">Transmembrane</keyword>
<dbReference type="Pfam" id="PF26164">
    <property type="entry name" value="Bact_GSDM"/>
    <property type="match status" value="1"/>
</dbReference>